<keyword evidence="3" id="KW-1185">Reference proteome</keyword>
<evidence type="ECO:0000313" key="3">
    <source>
        <dbReference type="Proteomes" id="UP000053477"/>
    </source>
</evidence>
<proteinExistence type="predicted"/>
<reference evidence="2 3" key="1">
    <citation type="submission" date="2015-04" db="EMBL/GenBank/DDBJ databases">
        <title>Complete genome sequence of Schizopora paradoxa KUC8140, a cosmopolitan wood degrader in East Asia.</title>
        <authorList>
            <consortium name="DOE Joint Genome Institute"/>
            <person name="Min B."/>
            <person name="Park H."/>
            <person name="Jang Y."/>
            <person name="Kim J.-J."/>
            <person name="Kim K.H."/>
            <person name="Pangilinan J."/>
            <person name="Lipzen A."/>
            <person name="Riley R."/>
            <person name="Grigoriev I.V."/>
            <person name="Spatafora J.W."/>
            <person name="Choi I.-G."/>
        </authorList>
    </citation>
    <scope>NUCLEOTIDE SEQUENCE [LARGE SCALE GENOMIC DNA]</scope>
    <source>
        <strain evidence="2 3">KUC8140</strain>
    </source>
</reference>
<accession>A0A0H2RCK1</accession>
<name>A0A0H2RCK1_9AGAM</name>
<protein>
    <submittedName>
        <fullName evidence="2">Uncharacterized protein</fullName>
    </submittedName>
</protein>
<dbReference type="Proteomes" id="UP000053477">
    <property type="component" value="Unassembled WGS sequence"/>
</dbReference>
<organism evidence="2 3">
    <name type="scientific">Schizopora paradoxa</name>
    <dbReference type="NCBI Taxonomy" id="27342"/>
    <lineage>
        <taxon>Eukaryota</taxon>
        <taxon>Fungi</taxon>
        <taxon>Dikarya</taxon>
        <taxon>Basidiomycota</taxon>
        <taxon>Agaricomycotina</taxon>
        <taxon>Agaricomycetes</taxon>
        <taxon>Hymenochaetales</taxon>
        <taxon>Schizoporaceae</taxon>
        <taxon>Schizopora</taxon>
    </lineage>
</organism>
<feature type="region of interest" description="Disordered" evidence="1">
    <location>
        <begin position="159"/>
        <end position="184"/>
    </location>
</feature>
<dbReference type="EMBL" id="KQ086062">
    <property type="protein sequence ID" value="KLO09237.1"/>
    <property type="molecule type" value="Genomic_DNA"/>
</dbReference>
<evidence type="ECO:0000256" key="1">
    <source>
        <dbReference type="SAM" id="MobiDB-lite"/>
    </source>
</evidence>
<dbReference type="InParanoid" id="A0A0H2RCK1"/>
<dbReference type="AlphaFoldDB" id="A0A0H2RCK1"/>
<sequence>MVQWIHDSVSGLSILFDSDTDALVASAYLEDDVIAELMDGFLDIVNTDGFDPHNASLLSFHSLLPKPISNREGILETFLRITHSPLFDVKKLTIRRSDEIDTRISEGRANATIPVYGSSAGMPMVILQGVADIFEREYYWSIFGPGALPTVFSSTHSESGSELASPRSDPLWRRPTNEHPMSARKSGKSLLSMSLVHRTWTKVAQMALRRHIVIRSGNGLASFLRNPHCGSWIKSLWISSAYRQDSFTDEEGIDWMPARLLVSLFSRAPNIIHLVVTIHSRAMSTDLDVQHKLNVQSLIIALEHRLLRNLRVLELVCNTVTRSSMLHLLRRICDLDGLSCLTFLCHSTGVEPTSEEGTISVGSASIANLLPPPSLKTLQVTLTAVEFQLETVKWFIRPRDGYALENVHFDLTLALTPDKDFIHDHLVSCCEIGVPSLQRFSIGESQNFSAKHLPSSTMERKYLLEILFPNIRCFRLGPVYSETISPFLRNGMRLPSSIEEVEIVFRADRLSMRESVKWDVDLCALITERRLPQLRKMKLIFTNVPKPGPDARDPSVSFNADERFSLLFGLCSSGGTGSLDIEARYYGEIVDYNDTVQTFFLDSS</sequence>
<evidence type="ECO:0000313" key="2">
    <source>
        <dbReference type="EMBL" id="KLO09237.1"/>
    </source>
</evidence>
<gene>
    <name evidence="2" type="ORF">SCHPADRAFT_575281</name>
</gene>